<dbReference type="InterPro" id="IPR050723">
    <property type="entry name" value="CFA/CMAS"/>
</dbReference>
<sequence length="296" mass="33268">MPAAVAMPQDPATEIKTMKLYTHVDRIERRLCALGYTSPEAVVDPEKLATIDTLHYFGDEPARRVLALVDQHLAGKSARVLDIGTGYGGIARLLAHRGQCHVDALELQSDLSAAGLALTQRCGLSKRVRHVTGDFLQIKDDDAQLHGSYDVLMGIMCFMHIGHWPELFARCHARLEDGGLLYVEDFFLRGVAFSDEEERILKKDVYVSELYTREKLLTLLDRCGFEVIEFQDVTTKWRPYVIERARTYHAQLNQHAEQDGEAAAASLDHFYSSVATLFEKGNVGGYTLVARRRAQM</sequence>
<dbReference type="AlphaFoldDB" id="A0AAV2YQJ8"/>
<dbReference type="Gene3D" id="3.40.50.150">
    <property type="entry name" value="Vaccinia Virus protein VP39"/>
    <property type="match status" value="1"/>
</dbReference>
<keyword evidence="3" id="KW-0949">S-adenosyl-L-methionine</keyword>
<dbReference type="Pfam" id="PF13489">
    <property type="entry name" value="Methyltransf_23"/>
    <property type="match status" value="1"/>
</dbReference>
<keyword evidence="4" id="KW-0443">Lipid metabolism</keyword>
<dbReference type="GO" id="GO:0032259">
    <property type="term" value="P:methylation"/>
    <property type="evidence" value="ECO:0007669"/>
    <property type="project" value="UniProtKB-KW"/>
</dbReference>
<reference evidence="5" key="1">
    <citation type="submission" date="2022-11" db="EMBL/GenBank/DDBJ databases">
        <authorList>
            <person name="Morgan W.R."/>
            <person name="Tartar A."/>
        </authorList>
    </citation>
    <scope>NUCLEOTIDE SEQUENCE</scope>
    <source>
        <strain evidence="5">ARSEF 373</strain>
    </source>
</reference>
<name>A0AAV2YQJ8_9STRA</name>
<evidence type="ECO:0000313" key="6">
    <source>
        <dbReference type="Proteomes" id="UP001146120"/>
    </source>
</evidence>
<dbReference type="CDD" id="cd02440">
    <property type="entry name" value="AdoMet_MTases"/>
    <property type="match status" value="1"/>
</dbReference>
<keyword evidence="6" id="KW-1185">Reference proteome</keyword>
<dbReference type="SUPFAM" id="SSF53335">
    <property type="entry name" value="S-adenosyl-L-methionine-dependent methyltransferases"/>
    <property type="match status" value="1"/>
</dbReference>
<dbReference type="InterPro" id="IPR029063">
    <property type="entry name" value="SAM-dependent_MTases_sf"/>
</dbReference>
<keyword evidence="1" id="KW-0489">Methyltransferase</keyword>
<evidence type="ECO:0000256" key="2">
    <source>
        <dbReference type="ARBA" id="ARBA00022679"/>
    </source>
</evidence>
<protein>
    <submittedName>
        <fullName evidence="5">Uncharacterized protein</fullName>
    </submittedName>
</protein>
<dbReference type="Proteomes" id="UP001146120">
    <property type="component" value="Unassembled WGS sequence"/>
</dbReference>
<dbReference type="GO" id="GO:0008168">
    <property type="term" value="F:methyltransferase activity"/>
    <property type="evidence" value="ECO:0007669"/>
    <property type="project" value="UniProtKB-KW"/>
</dbReference>
<dbReference type="PANTHER" id="PTHR43667:SF1">
    <property type="entry name" value="CYCLOPROPANE-FATTY-ACYL-PHOSPHOLIPID SYNTHASE"/>
    <property type="match status" value="1"/>
</dbReference>
<dbReference type="EMBL" id="DAKRPA010000198">
    <property type="protein sequence ID" value="DAZ95588.1"/>
    <property type="molecule type" value="Genomic_DNA"/>
</dbReference>
<organism evidence="5 6">
    <name type="scientific">Lagenidium giganteum</name>
    <dbReference type="NCBI Taxonomy" id="4803"/>
    <lineage>
        <taxon>Eukaryota</taxon>
        <taxon>Sar</taxon>
        <taxon>Stramenopiles</taxon>
        <taxon>Oomycota</taxon>
        <taxon>Peronosporomycetes</taxon>
        <taxon>Pythiales</taxon>
        <taxon>Pythiaceae</taxon>
    </lineage>
</organism>
<keyword evidence="2" id="KW-0808">Transferase</keyword>
<evidence type="ECO:0000313" key="5">
    <source>
        <dbReference type="EMBL" id="DAZ95588.1"/>
    </source>
</evidence>
<evidence type="ECO:0000256" key="1">
    <source>
        <dbReference type="ARBA" id="ARBA00022603"/>
    </source>
</evidence>
<comment type="caution">
    <text evidence="5">The sequence shown here is derived from an EMBL/GenBank/DDBJ whole genome shotgun (WGS) entry which is preliminary data.</text>
</comment>
<accession>A0AAV2YQJ8</accession>
<evidence type="ECO:0000256" key="3">
    <source>
        <dbReference type="ARBA" id="ARBA00022691"/>
    </source>
</evidence>
<proteinExistence type="predicted"/>
<reference evidence="5" key="2">
    <citation type="journal article" date="2023" name="Microbiol Resour">
        <title>Decontamination and Annotation of the Draft Genome Sequence of the Oomycete Lagenidium giganteum ARSEF 373.</title>
        <authorList>
            <person name="Morgan W.R."/>
            <person name="Tartar A."/>
        </authorList>
    </citation>
    <scope>NUCLEOTIDE SEQUENCE</scope>
    <source>
        <strain evidence="5">ARSEF 373</strain>
    </source>
</reference>
<dbReference type="PANTHER" id="PTHR43667">
    <property type="entry name" value="CYCLOPROPANE-FATTY-ACYL-PHOSPHOLIPID SYNTHASE"/>
    <property type="match status" value="1"/>
</dbReference>
<evidence type="ECO:0000256" key="4">
    <source>
        <dbReference type="ARBA" id="ARBA00023098"/>
    </source>
</evidence>
<gene>
    <name evidence="5" type="ORF">N0F65_006074</name>
</gene>
<dbReference type="GO" id="GO:0006629">
    <property type="term" value="P:lipid metabolic process"/>
    <property type="evidence" value="ECO:0007669"/>
    <property type="project" value="UniProtKB-KW"/>
</dbReference>